<accession>A0A1X7P6U1</accession>
<dbReference type="AlphaFoldDB" id="A0A1X7P6U1"/>
<evidence type="ECO:0000313" key="4">
    <source>
        <dbReference type="Proteomes" id="UP000193969"/>
    </source>
</evidence>
<dbReference type="OrthoDB" id="121832at2157"/>
<evidence type="ECO:0000256" key="1">
    <source>
        <dbReference type="SAM" id="MobiDB-lite"/>
    </source>
</evidence>
<feature type="region of interest" description="Disordered" evidence="1">
    <location>
        <begin position="225"/>
        <end position="282"/>
    </location>
</feature>
<evidence type="ECO:0000313" key="2">
    <source>
        <dbReference type="EMBL" id="RNI12126.1"/>
    </source>
</evidence>
<dbReference type="EMBL" id="FXBN01000006">
    <property type="protein sequence ID" value="SMH45659.1"/>
    <property type="molecule type" value="Genomic_DNA"/>
</dbReference>
<reference evidence="4" key="1">
    <citation type="submission" date="2017-04" db="EMBL/GenBank/DDBJ databases">
        <authorList>
            <person name="Varghese N."/>
            <person name="Submissions S."/>
        </authorList>
    </citation>
    <scope>NUCLEOTIDE SEQUENCE [LARGE SCALE GENOMIC DNA]</scope>
    <source>
        <strain evidence="4">FDF-1</strain>
    </source>
</reference>
<dbReference type="RefSeq" id="WP_072362028.1">
    <property type="nucleotide sequence ID" value="NZ_FXBN01000006.1"/>
</dbReference>
<evidence type="ECO:0008006" key="6">
    <source>
        <dbReference type="Google" id="ProtNLM"/>
    </source>
</evidence>
<reference evidence="2 5" key="3">
    <citation type="submission" date="2018-10" db="EMBL/GenBank/DDBJ databases">
        <title>Cultivation of a novel Methanohalophilus strain from Kebrit Deep of the Red Sea and a genomic comparison of members of the genus Methanohalophilus.</title>
        <authorList>
            <person name="Guan Y."/>
            <person name="Ngugi D.K."/>
            <person name="Stingl U."/>
        </authorList>
    </citation>
    <scope>NUCLEOTIDE SEQUENCE [LARGE SCALE GENOMIC DNA]</scope>
    <source>
        <strain evidence="2 5">DSM 7471</strain>
    </source>
</reference>
<organism evidence="3 4">
    <name type="scientific">Methanohalophilus portucalensis FDF-1</name>
    <dbReference type="NCBI Taxonomy" id="523843"/>
    <lineage>
        <taxon>Archaea</taxon>
        <taxon>Methanobacteriati</taxon>
        <taxon>Methanobacteriota</taxon>
        <taxon>Stenosarchaea group</taxon>
        <taxon>Methanomicrobia</taxon>
        <taxon>Methanosarcinales</taxon>
        <taxon>Methanosarcinaceae</taxon>
        <taxon>Methanohalophilus</taxon>
    </lineage>
</organism>
<reference evidence="3" key="2">
    <citation type="submission" date="2017-04" db="EMBL/GenBank/DDBJ databases">
        <authorList>
            <person name="Afonso C.L."/>
            <person name="Miller P.J."/>
            <person name="Scott M.A."/>
            <person name="Spackman E."/>
            <person name="Goraichik I."/>
            <person name="Dimitrov K.M."/>
            <person name="Suarez D.L."/>
            <person name="Swayne D.E."/>
        </authorList>
    </citation>
    <scope>NUCLEOTIDE SEQUENCE [LARGE SCALE GENOMIC DNA]</scope>
    <source>
        <strain evidence="3">FDF-1</strain>
    </source>
</reference>
<dbReference type="Gene3D" id="2.60.40.10">
    <property type="entry name" value="Immunoglobulins"/>
    <property type="match status" value="1"/>
</dbReference>
<feature type="compositionally biased region" description="Low complexity" evidence="1">
    <location>
        <begin position="227"/>
        <end position="238"/>
    </location>
</feature>
<dbReference type="Proteomes" id="UP000193969">
    <property type="component" value="Unassembled WGS sequence"/>
</dbReference>
<dbReference type="InterPro" id="IPR013783">
    <property type="entry name" value="Ig-like_fold"/>
</dbReference>
<proteinExistence type="predicted"/>
<gene>
    <name evidence="2" type="ORF">EFE41_04040</name>
    <name evidence="3" type="ORF">SAMN06264941_2181</name>
</gene>
<protein>
    <recommendedName>
        <fullName evidence="6">PKD domain-containing protein</fullName>
    </recommendedName>
</protein>
<evidence type="ECO:0000313" key="5">
    <source>
        <dbReference type="Proteomes" id="UP000278252"/>
    </source>
</evidence>
<dbReference type="EMBL" id="RJJH01000005">
    <property type="protein sequence ID" value="RNI12126.1"/>
    <property type="molecule type" value="Genomic_DNA"/>
</dbReference>
<sequence>MVSISRRGFVRPMVLTLLGLFILIALTASFSGAAEDKYFSGDNITVNLLLDANKEAPAELQLMIYNPENKLIVNGTKEFDLEEGENQINYTVPFITDMDGLHYIRYDIFADLDGGQTLVQSSTQYFDGEINDPPVIDLISPEMNSIYSPEDEILFSANVSDPEGQKTNISWSTNVSGIIGNGTSFYSNLDSVGTHKITITAEDEMGAESNQSILIEIAERNDQNAISTGKGSSGTGSTPAITNPSENDGNEAIPSGSDEQIDVPNEDVGSDETQNIPENEDERGFLPGFEAIVLILGLLFATGVKRRGI</sequence>
<feature type="compositionally biased region" description="Acidic residues" evidence="1">
    <location>
        <begin position="259"/>
        <end position="270"/>
    </location>
</feature>
<dbReference type="Proteomes" id="UP000278252">
    <property type="component" value="Unassembled WGS sequence"/>
</dbReference>
<evidence type="ECO:0000313" key="3">
    <source>
        <dbReference type="EMBL" id="SMH45659.1"/>
    </source>
</evidence>
<name>A0A1X7P6U1_9EURY</name>
<keyword evidence="4" id="KW-1185">Reference proteome</keyword>